<dbReference type="RefSeq" id="WP_018919937.1">
    <property type="nucleotide sequence ID" value="NZ_LR134384.1"/>
</dbReference>
<evidence type="ECO:0000313" key="3">
    <source>
        <dbReference type="Proteomes" id="UP000274578"/>
    </source>
</evidence>
<dbReference type="AlphaFoldDB" id="A0A3S4T1G5"/>
<reference evidence="2 3" key="1">
    <citation type="submission" date="2018-12" db="EMBL/GenBank/DDBJ databases">
        <authorList>
            <consortium name="Pathogen Informatics"/>
        </authorList>
    </citation>
    <scope>NUCLEOTIDE SEQUENCE [LARGE SCALE GENOMIC DNA]</scope>
    <source>
        <strain evidence="2 3">NCTC13071</strain>
    </source>
</reference>
<gene>
    <name evidence="2" type="ORF">NCTC13071_00895</name>
</gene>
<protein>
    <recommendedName>
        <fullName evidence="1">Immunity MXAN-0049 protein domain-containing protein</fullName>
    </recommendedName>
</protein>
<dbReference type="GeneID" id="85011770"/>
<dbReference type="Pfam" id="PF07791">
    <property type="entry name" value="Imm11"/>
    <property type="match status" value="1"/>
</dbReference>
<dbReference type="Proteomes" id="UP000274578">
    <property type="component" value="Chromosome 1"/>
</dbReference>
<feature type="domain" description="Immunity MXAN-0049 protein" evidence="1">
    <location>
        <begin position="49"/>
        <end position="174"/>
    </location>
</feature>
<accession>A0A3S4T1G5</accession>
<proteinExistence type="predicted"/>
<dbReference type="InterPro" id="IPR012433">
    <property type="entry name" value="Imm11"/>
</dbReference>
<sequence>METEKVYFVESSEDYDDQHYGFAFSDEDLSPADIQNWKQDIAWKELKMELKEGEFADYLVNDLNIPLCSKRLKDLIVKHADNSDDFTWYPIIIQSASSWDQERYYYLKTNILLDNVIDLEKSDIEKGIVYVPYFIKEKTRDIFRCAYDKSYLFVSQALKDVITNNNITGISFETWE</sequence>
<evidence type="ECO:0000313" key="2">
    <source>
        <dbReference type="EMBL" id="VEH14909.1"/>
    </source>
</evidence>
<dbReference type="EMBL" id="LR134384">
    <property type="protein sequence ID" value="VEH14909.1"/>
    <property type="molecule type" value="Genomic_DNA"/>
</dbReference>
<dbReference type="KEGG" id="poc:NCTC13071_00895"/>
<evidence type="ECO:0000259" key="1">
    <source>
        <dbReference type="Pfam" id="PF07791"/>
    </source>
</evidence>
<organism evidence="2 3">
    <name type="scientific">Segatella oris</name>
    <dbReference type="NCBI Taxonomy" id="28135"/>
    <lineage>
        <taxon>Bacteria</taxon>
        <taxon>Pseudomonadati</taxon>
        <taxon>Bacteroidota</taxon>
        <taxon>Bacteroidia</taxon>
        <taxon>Bacteroidales</taxon>
        <taxon>Prevotellaceae</taxon>
        <taxon>Segatella</taxon>
    </lineage>
</organism>
<name>A0A3S4T1G5_9BACT</name>